<dbReference type="Proteomes" id="UP000295416">
    <property type="component" value="Unassembled WGS sequence"/>
</dbReference>
<evidence type="ECO:0000313" key="2">
    <source>
        <dbReference type="Proteomes" id="UP000295416"/>
    </source>
</evidence>
<dbReference type="PANTHER" id="PTHR10885:SF0">
    <property type="entry name" value="ISOPENTENYL-DIPHOSPHATE DELTA-ISOMERASE"/>
    <property type="match status" value="1"/>
</dbReference>
<dbReference type="EMBL" id="SLXK01000066">
    <property type="protein sequence ID" value="TCP19156.1"/>
    <property type="molecule type" value="Genomic_DNA"/>
</dbReference>
<name>A0A4V2SKD9_9BACL</name>
<dbReference type="PANTHER" id="PTHR10885">
    <property type="entry name" value="ISOPENTENYL-DIPHOSPHATE DELTA-ISOMERASE"/>
    <property type="match status" value="1"/>
</dbReference>
<sequence>MMEIELLNIFDEQHNPIGVASREEVHKHGHWHETFNCWFVCRENGIEYIYFQLRCAAKKDFPNHLDITAAGHLLAYETVIDGVREVKEEVGIDLSFDDLVPLGVLKYCMTKHGFIDKEIAHLFLYPKKVEFNAFKLQEEEVSGIVRAELSAFSKLWCDEADTIAIEGFEIDENRERVAINTTVDKDKFVPHEDDYYKTTIKLVYEYIEKGAVC</sequence>
<dbReference type="Gene3D" id="3.90.79.10">
    <property type="entry name" value="Nucleoside Triphosphate Pyrophosphohydrolase"/>
    <property type="match status" value="1"/>
</dbReference>
<reference evidence="1 2" key="1">
    <citation type="submission" date="2019-03" db="EMBL/GenBank/DDBJ databases">
        <title>Genomic Encyclopedia of Type Strains, Phase IV (KMG-IV): sequencing the most valuable type-strain genomes for metagenomic binning, comparative biology and taxonomic classification.</title>
        <authorList>
            <person name="Goeker M."/>
        </authorList>
    </citation>
    <scope>NUCLEOTIDE SEQUENCE [LARGE SCALE GENOMIC DNA]</scope>
    <source>
        <strain evidence="1 2">DSM 19377</strain>
    </source>
</reference>
<dbReference type="GO" id="GO:0016853">
    <property type="term" value="F:isomerase activity"/>
    <property type="evidence" value="ECO:0007669"/>
    <property type="project" value="UniProtKB-KW"/>
</dbReference>
<accession>A0A4V2SKD9</accession>
<protein>
    <submittedName>
        <fullName evidence="1">Isopentenyldiphosphate isomerase</fullName>
    </submittedName>
</protein>
<dbReference type="CDD" id="cd04692">
    <property type="entry name" value="NUDIX_Hydrolase"/>
    <property type="match status" value="1"/>
</dbReference>
<comment type="caution">
    <text evidence="1">The sequence shown here is derived from an EMBL/GenBank/DDBJ whole genome shotgun (WGS) entry which is preliminary data.</text>
</comment>
<dbReference type="InterPro" id="IPR015797">
    <property type="entry name" value="NUDIX_hydrolase-like_dom_sf"/>
</dbReference>
<gene>
    <name evidence="1" type="ORF">EV207_16622</name>
</gene>
<evidence type="ECO:0000313" key="1">
    <source>
        <dbReference type="EMBL" id="TCP19156.1"/>
    </source>
</evidence>
<dbReference type="SUPFAM" id="SSF55811">
    <property type="entry name" value="Nudix"/>
    <property type="match status" value="1"/>
</dbReference>
<dbReference type="RefSeq" id="WP_341539816.1">
    <property type="nucleotide sequence ID" value="NZ_SLXK01000066.1"/>
</dbReference>
<keyword evidence="2" id="KW-1185">Reference proteome</keyword>
<proteinExistence type="predicted"/>
<dbReference type="AlphaFoldDB" id="A0A4V2SKD9"/>
<keyword evidence="1" id="KW-0413">Isomerase</keyword>
<organism evidence="1 2">
    <name type="scientific">Scopulibacillus darangshiensis</name>
    <dbReference type="NCBI Taxonomy" id="442528"/>
    <lineage>
        <taxon>Bacteria</taxon>
        <taxon>Bacillati</taxon>
        <taxon>Bacillota</taxon>
        <taxon>Bacilli</taxon>
        <taxon>Bacillales</taxon>
        <taxon>Sporolactobacillaceae</taxon>
        <taxon>Scopulibacillus</taxon>
    </lineage>
</organism>